<dbReference type="GO" id="GO:0004252">
    <property type="term" value="F:serine-type endopeptidase activity"/>
    <property type="evidence" value="ECO:0007669"/>
    <property type="project" value="InterPro"/>
</dbReference>
<dbReference type="SMART" id="SM00020">
    <property type="entry name" value="Tryp_SPc"/>
    <property type="match status" value="2"/>
</dbReference>
<keyword evidence="2" id="KW-0732">Signal</keyword>
<evidence type="ECO:0000256" key="2">
    <source>
        <dbReference type="ARBA" id="ARBA00022729"/>
    </source>
</evidence>
<evidence type="ECO:0000256" key="1">
    <source>
        <dbReference type="ARBA" id="ARBA00022670"/>
    </source>
</evidence>
<dbReference type="InterPro" id="IPR033116">
    <property type="entry name" value="TRYPSIN_SER"/>
</dbReference>
<sequence>MEAEEGIRSSGTKDDLCGRPRASGRIVSGEDAQPGQWPWQVSVRENGEHVCGGSLIAEDWVLTAAHCFSQDQPLSAYKVLLGTIFSYPESSEPGELRTVSQFIKHPSYSADEHSSGDIALVQLASSVSFSDYILPVCLPKPGDPLGPGTQCWVTGWGDIATNQPPCGHRIIPARVVGGDDSELGRWPWQGSLRVWGTHLCGATLLNRRWVLTAAHCFQKDSDPYDWSVQFGELTAQPSLWNLQAYSNRYQIEDIFMSPKYKASYPHDIALLKLSSPVNYNNYIQPICLMNSTSKFENRTDCWVTGWGDIGEDQSLPSPYILQEVQVAVINSSMCNHMFSKSSDFRVTIWGDMVCAGNPAGGKDSCFGDSGGPLVCDQDTVWYQVGVVSWGIGCGRPNRPGVYTNISHHYDWIRSTMIRNGMLRPDPAPPLLFLTLAWPSLMLRPA</sequence>
<dbReference type="InterPro" id="IPR018114">
    <property type="entry name" value="TRYPSIN_HIS"/>
</dbReference>
<keyword evidence="1 6" id="KW-0645">Protease</keyword>
<dbReference type="AlphaFoldDB" id="A0A061HXJ1"/>
<dbReference type="MEROPS" id="S01.011"/>
<protein>
    <submittedName>
        <fullName evidence="9">Testisin-like protein</fullName>
        <ecNumber evidence="9">3.4.21.-</ecNumber>
    </submittedName>
</protein>
<dbReference type="Pfam" id="PF00089">
    <property type="entry name" value="Trypsin"/>
    <property type="match status" value="2"/>
</dbReference>
<organism evidence="9 10">
    <name type="scientific">Cricetulus griseus</name>
    <name type="common">Chinese hamster</name>
    <name type="synonym">Cricetulus barabensis griseus</name>
    <dbReference type="NCBI Taxonomy" id="10029"/>
    <lineage>
        <taxon>Eukaryota</taxon>
        <taxon>Metazoa</taxon>
        <taxon>Chordata</taxon>
        <taxon>Craniata</taxon>
        <taxon>Vertebrata</taxon>
        <taxon>Euteleostomi</taxon>
        <taxon>Mammalia</taxon>
        <taxon>Eutheria</taxon>
        <taxon>Euarchontoglires</taxon>
        <taxon>Glires</taxon>
        <taxon>Rodentia</taxon>
        <taxon>Myomorpha</taxon>
        <taxon>Muroidea</taxon>
        <taxon>Cricetidae</taxon>
        <taxon>Cricetinae</taxon>
        <taxon>Cricetulus</taxon>
    </lineage>
</organism>
<dbReference type="InterPro" id="IPR043504">
    <property type="entry name" value="Peptidase_S1_PA_chymotrypsin"/>
</dbReference>
<evidence type="ECO:0000256" key="3">
    <source>
        <dbReference type="ARBA" id="ARBA00022801"/>
    </source>
</evidence>
<gene>
    <name evidence="9" type="ORF">H671_7g18547</name>
</gene>
<feature type="region of interest" description="Disordered" evidence="7">
    <location>
        <begin position="1"/>
        <end position="34"/>
    </location>
</feature>
<evidence type="ECO:0000256" key="7">
    <source>
        <dbReference type="SAM" id="MobiDB-lite"/>
    </source>
</evidence>
<dbReference type="GO" id="GO:0006508">
    <property type="term" value="P:proteolysis"/>
    <property type="evidence" value="ECO:0007669"/>
    <property type="project" value="UniProtKB-KW"/>
</dbReference>
<dbReference type="FunFam" id="2.40.10.10:FF:000024">
    <property type="entry name" value="Serine protease 53"/>
    <property type="match status" value="1"/>
</dbReference>
<dbReference type="InterPro" id="IPR001314">
    <property type="entry name" value="Peptidase_S1A"/>
</dbReference>
<dbReference type="EMBL" id="KE682181">
    <property type="protein sequence ID" value="ERE67588.1"/>
    <property type="molecule type" value="Genomic_DNA"/>
</dbReference>
<evidence type="ECO:0000256" key="4">
    <source>
        <dbReference type="ARBA" id="ARBA00022825"/>
    </source>
</evidence>
<dbReference type="Proteomes" id="UP000030759">
    <property type="component" value="Unassembled WGS sequence"/>
</dbReference>
<dbReference type="Gene3D" id="2.40.10.10">
    <property type="entry name" value="Trypsin-like serine proteases"/>
    <property type="match status" value="2"/>
</dbReference>
<keyword evidence="4 6" id="KW-0720">Serine protease</keyword>
<dbReference type="InterPro" id="IPR009003">
    <property type="entry name" value="Peptidase_S1_PA"/>
</dbReference>
<proteinExistence type="predicted"/>
<keyword evidence="5" id="KW-1015">Disulfide bond</keyword>
<feature type="domain" description="Peptidase S1" evidence="8">
    <location>
        <begin position="26"/>
        <end position="417"/>
    </location>
</feature>
<evidence type="ECO:0000313" key="9">
    <source>
        <dbReference type="EMBL" id="ERE67588.1"/>
    </source>
</evidence>
<accession>A0A061HXJ1</accession>
<evidence type="ECO:0000313" key="10">
    <source>
        <dbReference type="Proteomes" id="UP000030759"/>
    </source>
</evidence>
<evidence type="ECO:0000256" key="6">
    <source>
        <dbReference type="RuleBase" id="RU363034"/>
    </source>
</evidence>
<dbReference type="PROSITE" id="PS00134">
    <property type="entry name" value="TRYPSIN_HIS"/>
    <property type="match status" value="2"/>
</dbReference>
<dbReference type="PROSITE" id="PS00135">
    <property type="entry name" value="TRYPSIN_SER"/>
    <property type="match status" value="1"/>
</dbReference>
<dbReference type="SUPFAM" id="SSF50494">
    <property type="entry name" value="Trypsin-like serine proteases"/>
    <property type="match status" value="2"/>
</dbReference>
<keyword evidence="3 6" id="KW-0378">Hydrolase</keyword>
<evidence type="ECO:0000259" key="8">
    <source>
        <dbReference type="PROSITE" id="PS50240"/>
    </source>
</evidence>
<name>A0A061HXJ1_CRIGR</name>
<dbReference type="PROSITE" id="PS50240">
    <property type="entry name" value="TRYPSIN_DOM"/>
    <property type="match status" value="1"/>
</dbReference>
<dbReference type="PANTHER" id="PTHR24252:SF17">
    <property type="entry name" value="SUPPRESSOR OF TUMORIGENICITY 14 PROTEIN HOMOLOG-RELATED"/>
    <property type="match status" value="1"/>
</dbReference>
<dbReference type="InterPro" id="IPR001254">
    <property type="entry name" value="Trypsin_dom"/>
</dbReference>
<reference evidence="10" key="1">
    <citation type="journal article" date="2013" name="Nat. Biotechnol.">
        <title>Chinese hamster genome sequenced from sorted chromosomes.</title>
        <authorList>
            <person name="Brinkrolf K."/>
            <person name="Rupp O."/>
            <person name="Laux H."/>
            <person name="Kollin F."/>
            <person name="Ernst W."/>
            <person name="Linke B."/>
            <person name="Kofler R."/>
            <person name="Romand S."/>
            <person name="Hesse F."/>
            <person name="Budach W.E."/>
            <person name="Galosy S."/>
            <person name="Muller D."/>
            <person name="Noll T."/>
            <person name="Wienberg J."/>
            <person name="Jostock T."/>
            <person name="Leonard M."/>
            <person name="Grillari J."/>
            <person name="Tauch A."/>
            <person name="Goesmann A."/>
            <person name="Helk B."/>
            <person name="Mott J.E."/>
            <person name="Puhler A."/>
            <person name="Borth N."/>
        </authorList>
    </citation>
    <scope>NUCLEOTIDE SEQUENCE [LARGE SCALE GENOMIC DNA]</scope>
    <source>
        <strain evidence="10">17A/GY</strain>
    </source>
</reference>
<dbReference type="EC" id="3.4.21.-" evidence="9"/>
<dbReference type="CDD" id="cd00190">
    <property type="entry name" value="Tryp_SPc"/>
    <property type="match status" value="1"/>
</dbReference>
<dbReference type="FunFam" id="2.40.10.10:FF:000181">
    <property type="entry name" value="Chymotrypsinogen A"/>
    <property type="match status" value="1"/>
</dbReference>
<dbReference type="PANTHER" id="PTHR24252">
    <property type="entry name" value="ACROSIN-RELATED"/>
    <property type="match status" value="1"/>
</dbReference>
<feature type="compositionally biased region" description="Basic and acidic residues" evidence="7">
    <location>
        <begin position="1"/>
        <end position="18"/>
    </location>
</feature>
<evidence type="ECO:0000256" key="5">
    <source>
        <dbReference type="ARBA" id="ARBA00023157"/>
    </source>
</evidence>
<dbReference type="PRINTS" id="PR00722">
    <property type="entry name" value="CHYMOTRYPSIN"/>
</dbReference>